<accession>A0ABW5BJB1</accession>
<gene>
    <name evidence="2" type="ORF">ACFSKO_04980</name>
</gene>
<dbReference type="InterPro" id="IPR041229">
    <property type="entry name" value="HEPN_Apea"/>
</dbReference>
<reference evidence="3" key="1">
    <citation type="journal article" date="2019" name="Int. J. Syst. Evol. Microbiol.">
        <title>The Global Catalogue of Microorganisms (GCM) 10K type strain sequencing project: providing services to taxonomists for standard genome sequencing and annotation.</title>
        <authorList>
            <consortium name="The Broad Institute Genomics Platform"/>
            <consortium name="The Broad Institute Genome Sequencing Center for Infectious Disease"/>
            <person name="Wu L."/>
            <person name="Ma J."/>
        </authorList>
    </citation>
    <scope>NUCLEOTIDE SEQUENCE [LARGE SCALE GENOMIC DNA]</scope>
    <source>
        <strain evidence="3">CGMCC 4.7192</strain>
    </source>
</reference>
<evidence type="ECO:0000313" key="3">
    <source>
        <dbReference type="Proteomes" id="UP001597294"/>
    </source>
</evidence>
<dbReference type="RefSeq" id="WP_380249025.1">
    <property type="nucleotide sequence ID" value="NZ_JBHUII010000001.1"/>
</dbReference>
<evidence type="ECO:0000313" key="2">
    <source>
        <dbReference type="EMBL" id="MFD2204948.1"/>
    </source>
</evidence>
<keyword evidence="3" id="KW-1185">Reference proteome</keyword>
<dbReference type="Proteomes" id="UP001597294">
    <property type="component" value="Unassembled WGS sequence"/>
</dbReference>
<name>A0ABW5BJB1_9PROT</name>
<organism evidence="2 3">
    <name type="scientific">Kiloniella antarctica</name>
    <dbReference type="NCBI Taxonomy" id="1550907"/>
    <lineage>
        <taxon>Bacteria</taxon>
        <taxon>Pseudomonadati</taxon>
        <taxon>Pseudomonadota</taxon>
        <taxon>Alphaproteobacteria</taxon>
        <taxon>Rhodospirillales</taxon>
        <taxon>Kiloniellaceae</taxon>
        <taxon>Kiloniella</taxon>
    </lineage>
</organism>
<dbReference type="Pfam" id="PF18739">
    <property type="entry name" value="HEPN_Apea"/>
    <property type="match status" value="1"/>
</dbReference>
<proteinExistence type="predicted"/>
<dbReference type="EMBL" id="JBHUII010000001">
    <property type="protein sequence ID" value="MFD2204948.1"/>
    <property type="molecule type" value="Genomic_DNA"/>
</dbReference>
<protein>
    <submittedName>
        <fullName evidence="2">HEPN domain-containing protein</fullName>
    </submittedName>
</protein>
<feature type="domain" description="Apea-like HEPN" evidence="1">
    <location>
        <begin position="343"/>
        <end position="440"/>
    </location>
</feature>
<comment type="caution">
    <text evidence="2">The sequence shown here is derived from an EMBL/GenBank/DDBJ whole genome shotgun (WGS) entry which is preliminary data.</text>
</comment>
<dbReference type="PROSITE" id="PS50890">
    <property type="entry name" value="PUA"/>
    <property type="match status" value="1"/>
</dbReference>
<sequence length="595" mass="70453">MFKEDIHFTDKITETVKVYTKTGEFVCTGELKISPKEIPSVQVDYIEPFKFPKKSTHFICSSSHQTYTLIGCNLENGIAIYPKLIIKGTKKQAQFRKFSILLHGISEWMDNSSRFNISETEILKKREAKTFKVSIKDHNNKKFTISSKHWCNVEKETDNTQTINQRTIITYSIKNGSFSADEVLKKSHEIQTIFTLLLGFSTNIEYIWDQEEKSSPKSIYFVNNSTREYPYKYKEYCLTDSKYLFDNNKWPVIFKKFYEEKYVNFENLWARVAGMFSYSGFWEFEILAYVSLIDRVTFLFANKNKSIMNRKQFLRIQSEIKMLIKNKKHFTDQPSPQDNIDNQILDSLLEQINYLKNSDLNSFQQYFDQALSKIDSNIKDIINLTPEQFAHLKKLRNQIAHGDTPKLNKDNNLTYEYILKSKLLILLLYWIYRDFGFTDNDFITFISNWQHPNVREAYLNQKVIDRFFGNHHYFKISNTALKTIKTSKPNIIILEYKPSIKRYVFRPEYSKKAANIWKFSTHNLSYEGYVASIIDPRYIKKVTYANNVYLESSDEQYKIHMGICILNGPKHLIKSNRTQIYDEKDNQWKSDLKLK</sequence>
<evidence type="ECO:0000259" key="1">
    <source>
        <dbReference type="Pfam" id="PF18739"/>
    </source>
</evidence>